<proteinExistence type="predicted"/>
<dbReference type="WBParaSite" id="PTRK_0001053100.1">
    <property type="protein sequence ID" value="PTRK_0001053100.1"/>
    <property type="gene ID" value="PTRK_0001053100"/>
</dbReference>
<dbReference type="Proteomes" id="UP000038045">
    <property type="component" value="Unplaced"/>
</dbReference>
<keyword evidence="1" id="KW-0732">Signal</keyword>
<organism evidence="2 3">
    <name type="scientific">Parastrongyloides trichosuri</name>
    <name type="common">Possum-specific nematode worm</name>
    <dbReference type="NCBI Taxonomy" id="131310"/>
    <lineage>
        <taxon>Eukaryota</taxon>
        <taxon>Metazoa</taxon>
        <taxon>Ecdysozoa</taxon>
        <taxon>Nematoda</taxon>
        <taxon>Chromadorea</taxon>
        <taxon>Rhabditida</taxon>
        <taxon>Tylenchina</taxon>
        <taxon>Panagrolaimomorpha</taxon>
        <taxon>Strongyloidoidea</taxon>
        <taxon>Strongyloididae</taxon>
        <taxon>Parastrongyloides</taxon>
    </lineage>
</organism>
<reference evidence="3" key="1">
    <citation type="submission" date="2017-02" db="UniProtKB">
        <authorList>
            <consortium name="WormBaseParasite"/>
        </authorList>
    </citation>
    <scope>IDENTIFICATION</scope>
</reference>
<sequence length="102" mass="11910">MKFIILTLTIIFITISIIHGKKLRSTPLKNYCPEKFLYNEKTKTCDIEIPDEYNIVFDDITGPCINGKCPDDHKCIDKDIVPFCIKKYTVQEAIDKEFYNEL</sequence>
<evidence type="ECO:0000313" key="2">
    <source>
        <dbReference type="Proteomes" id="UP000038045"/>
    </source>
</evidence>
<name>A0A0N4ZPS2_PARTI</name>
<evidence type="ECO:0000313" key="3">
    <source>
        <dbReference type="WBParaSite" id="PTRK_0001053100.1"/>
    </source>
</evidence>
<dbReference type="AlphaFoldDB" id="A0A0N4ZPS2"/>
<evidence type="ECO:0000256" key="1">
    <source>
        <dbReference type="SAM" id="SignalP"/>
    </source>
</evidence>
<accession>A0A0N4ZPS2</accession>
<keyword evidence="2" id="KW-1185">Reference proteome</keyword>
<protein>
    <submittedName>
        <fullName evidence="3">Secreted protein</fullName>
    </submittedName>
</protein>
<feature type="chain" id="PRO_5005892051" evidence="1">
    <location>
        <begin position="21"/>
        <end position="102"/>
    </location>
</feature>
<feature type="signal peptide" evidence="1">
    <location>
        <begin position="1"/>
        <end position="20"/>
    </location>
</feature>